<feature type="signal peptide" evidence="1">
    <location>
        <begin position="1"/>
        <end position="18"/>
    </location>
</feature>
<keyword evidence="1" id="KW-0732">Signal</keyword>
<feature type="domain" description="Apple" evidence="2">
    <location>
        <begin position="129"/>
        <end position="166"/>
    </location>
</feature>
<gene>
    <name evidence="3" type="ORF">PV08_02226</name>
</gene>
<accession>A0A0D1Z1V9</accession>
<dbReference type="PROSITE" id="PS51257">
    <property type="entry name" value="PROKAR_LIPOPROTEIN"/>
    <property type="match status" value="1"/>
</dbReference>
<evidence type="ECO:0000259" key="2">
    <source>
        <dbReference type="Pfam" id="PF14295"/>
    </source>
</evidence>
<dbReference type="InterPro" id="IPR003609">
    <property type="entry name" value="Pan_app"/>
</dbReference>
<dbReference type="STRING" id="91928.A0A0D1Z1V9"/>
<evidence type="ECO:0000313" key="4">
    <source>
        <dbReference type="Proteomes" id="UP000053328"/>
    </source>
</evidence>
<name>A0A0D1Z1V9_9EURO</name>
<keyword evidence="4" id="KW-1185">Reference proteome</keyword>
<dbReference type="Gene3D" id="3.50.4.10">
    <property type="entry name" value="Hepatocyte Growth Factor"/>
    <property type="match status" value="1"/>
</dbReference>
<evidence type="ECO:0000313" key="3">
    <source>
        <dbReference type="EMBL" id="KIW21646.1"/>
    </source>
</evidence>
<sequence>MLFSRTALVASLLGVANAVPVASSLSCVDDASDGQSYNGFVVQCGIDYNGNDMGLAWTSTFEDCIDTCASTSGCVDVSYSGTACYMKSGIGVYTINGVWGAVKAATSTLTCPSADGQVYDGFTIACGIDHVGGDLSNFYAGSLNSCLDTCSTTADCLGVAYAAPYCYMKSTINEPSSNPAIIAATLPPSNTGLCANGNTGTSTYSAGGKSFNVVCGWDYYGYDISNQQTKDLETCISRLLAGPIPT</sequence>
<proteinExistence type="predicted"/>
<dbReference type="AlphaFoldDB" id="A0A0D1Z1V9"/>
<evidence type="ECO:0000256" key="1">
    <source>
        <dbReference type="SAM" id="SignalP"/>
    </source>
</evidence>
<feature type="domain" description="Apple" evidence="2">
    <location>
        <begin position="46"/>
        <end position="86"/>
    </location>
</feature>
<dbReference type="GeneID" id="27329309"/>
<feature type="chain" id="PRO_5002237408" description="Apple domain-containing protein" evidence="1">
    <location>
        <begin position="19"/>
        <end position="246"/>
    </location>
</feature>
<dbReference type="PANTHER" id="PTHR33946">
    <property type="match status" value="1"/>
</dbReference>
<dbReference type="HOGENOM" id="CLU_092676_0_0_1"/>
<dbReference type="Proteomes" id="UP000053328">
    <property type="component" value="Unassembled WGS sequence"/>
</dbReference>
<dbReference type="Pfam" id="PF14295">
    <property type="entry name" value="PAN_4"/>
    <property type="match status" value="2"/>
</dbReference>
<dbReference type="VEuPathDB" id="FungiDB:PV08_02226"/>
<dbReference type="OrthoDB" id="4119977at2759"/>
<organism evidence="3 4">
    <name type="scientific">Exophiala spinifera</name>
    <dbReference type="NCBI Taxonomy" id="91928"/>
    <lineage>
        <taxon>Eukaryota</taxon>
        <taxon>Fungi</taxon>
        <taxon>Dikarya</taxon>
        <taxon>Ascomycota</taxon>
        <taxon>Pezizomycotina</taxon>
        <taxon>Eurotiomycetes</taxon>
        <taxon>Chaetothyriomycetidae</taxon>
        <taxon>Chaetothyriales</taxon>
        <taxon>Herpotrichiellaceae</taxon>
        <taxon>Exophiala</taxon>
    </lineage>
</organism>
<dbReference type="PANTHER" id="PTHR33946:SF4">
    <property type="entry name" value="COAGULATION FACTOR XI"/>
    <property type="match status" value="1"/>
</dbReference>
<reference evidence="3 4" key="1">
    <citation type="submission" date="2015-01" db="EMBL/GenBank/DDBJ databases">
        <title>The Genome Sequence of Exophiala spinifera CBS89968.</title>
        <authorList>
            <consortium name="The Broad Institute Genomics Platform"/>
            <person name="Cuomo C."/>
            <person name="de Hoog S."/>
            <person name="Gorbushina A."/>
            <person name="Stielow B."/>
            <person name="Teixiera M."/>
            <person name="Abouelleil A."/>
            <person name="Chapman S.B."/>
            <person name="Priest M."/>
            <person name="Young S.K."/>
            <person name="Wortman J."/>
            <person name="Nusbaum C."/>
            <person name="Birren B."/>
        </authorList>
    </citation>
    <scope>NUCLEOTIDE SEQUENCE [LARGE SCALE GENOMIC DNA]</scope>
    <source>
        <strain evidence="3 4">CBS 89968</strain>
    </source>
</reference>
<dbReference type="EMBL" id="KN847492">
    <property type="protein sequence ID" value="KIW21646.1"/>
    <property type="molecule type" value="Genomic_DNA"/>
</dbReference>
<protein>
    <recommendedName>
        <fullName evidence="2">Apple domain-containing protein</fullName>
    </recommendedName>
</protein>
<dbReference type="RefSeq" id="XP_016241862.1">
    <property type="nucleotide sequence ID" value="XM_016376586.1"/>
</dbReference>